<dbReference type="STRING" id="688867.SAMN05660236_0356"/>
<dbReference type="RefSeq" id="WP_079684991.1">
    <property type="nucleotide sequence ID" value="NZ_FUZU01000001.1"/>
</dbReference>
<gene>
    <name evidence="1" type="ORF">SAMN05660236_0356</name>
</gene>
<reference evidence="1 2" key="1">
    <citation type="submission" date="2017-02" db="EMBL/GenBank/DDBJ databases">
        <authorList>
            <person name="Peterson S.W."/>
        </authorList>
    </citation>
    <scope>NUCLEOTIDE SEQUENCE [LARGE SCALE GENOMIC DNA]</scope>
    <source>
        <strain evidence="1 2">DSM 25262</strain>
    </source>
</reference>
<organism evidence="1 2">
    <name type="scientific">Ohtaekwangia koreensis</name>
    <dbReference type="NCBI Taxonomy" id="688867"/>
    <lineage>
        <taxon>Bacteria</taxon>
        <taxon>Pseudomonadati</taxon>
        <taxon>Bacteroidota</taxon>
        <taxon>Cytophagia</taxon>
        <taxon>Cytophagales</taxon>
        <taxon>Fulvivirgaceae</taxon>
        <taxon>Ohtaekwangia</taxon>
    </lineage>
</organism>
<dbReference type="Proteomes" id="UP000190961">
    <property type="component" value="Unassembled WGS sequence"/>
</dbReference>
<evidence type="ECO:0000313" key="1">
    <source>
        <dbReference type="EMBL" id="SKC42172.1"/>
    </source>
</evidence>
<dbReference type="EMBL" id="FUZU01000001">
    <property type="protein sequence ID" value="SKC42172.1"/>
    <property type="molecule type" value="Genomic_DNA"/>
</dbReference>
<accession>A0A1T5ISU2</accession>
<evidence type="ECO:0000313" key="2">
    <source>
        <dbReference type="Proteomes" id="UP000190961"/>
    </source>
</evidence>
<keyword evidence="2" id="KW-1185">Reference proteome</keyword>
<protein>
    <submittedName>
        <fullName evidence="1">Uncharacterized protein</fullName>
    </submittedName>
</protein>
<name>A0A1T5ISU2_9BACT</name>
<sequence>MELIRFSKTDKPVSIDIQVEEAPVWSYIYVGDLTFKSKSSAGGNSNHILGLPVNLDDDINSWDIRLGNISTSTLTATVTITWTQDDKVLNIWTRQIDVPAEAAVKISDDALLEATN</sequence>
<dbReference type="AlphaFoldDB" id="A0A1T5ISU2"/>
<proteinExistence type="predicted"/>